<dbReference type="EMBL" id="UNSC01000002">
    <property type="protein sequence ID" value="SZD71604.1"/>
    <property type="molecule type" value="Genomic_DNA"/>
</dbReference>
<dbReference type="GO" id="GO:0016740">
    <property type="term" value="F:transferase activity"/>
    <property type="evidence" value="ECO:0007669"/>
    <property type="project" value="UniProtKB-KW"/>
</dbReference>
<comment type="similarity">
    <text evidence="2">Belongs to the SAM hydrolase / SAM-dependent halogenase family.</text>
</comment>
<organism evidence="5 6">
    <name type="scientific">Candidatus Ornithobacterium hominis</name>
    <dbReference type="NCBI Taxonomy" id="2497989"/>
    <lineage>
        <taxon>Bacteria</taxon>
        <taxon>Pseudomonadati</taxon>
        <taxon>Bacteroidota</taxon>
        <taxon>Flavobacteriia</taxon>
        <taxon>Flavobacteriales</taxon>
        <taxon>Weeksellaceae</taxon>
        <taxon>Ornithobacterium</taxon>
    </lineage>
</organism>
<dbReference type="Gene3D" id="2.40.30.90">
    <property type="entry name" value="Bacterial fluorinating enzyme like"/>
    <property type="match status" value="1"/>
</dbReference>
<feature type="domain" description="S-adenosyl-l-methionine hydroxide adenosyltransferase C-terminal" evidence="4">
    <location>
        <begin position="170"/>
        <end position="269"/>
    </location>
</feature>
<dbReference type="PANTHER" id="PTHR35092:SF1">
    <property type="entry name" value="CHLORINASE MJ1651"/>
    <property type="match status" value="1"/>
</dbReference>
<evidence type="ECO:0000259" key="4">
    <source>
        <dbReference type="Pfam" id="PF20257"/>
    </source>
</evidence>
<dbReference type="InterPro" id="IPR046469">
    <property type="entry name" value="SAM_HAT_N"/>
</dbReference>
<protein>
    <submittedName>
        <fullName evidence="5">S-adenosyl-l-methionine hydroxide adenosyltransferase</fullName>
    </submittedName>
</protein>
<dbReference type="Pfam" id="PF01887">
    <property type="entry name" value="SAM_HAT_N"/>
    <property type="match status" value="1"/>
</dbReference>
<evidence type="ECO:0000313" key="5">
    <source>
        <dbReference type="EMBL" id="SZD71604.1"/>
    </source>
</evidence>
<sequence length="274" mass="30490">MSIITLTTDFGLKDFSVASVKGAILKELAQVTIVDVSHQISPFNIGEAAYIIKNVYQDFPEESIHIIGVDALPNENKKLLAAKIANHYFICADNGILSLILSESQPEEIVEITINKYKPYSNSPTRDIFVPVACHLCRGGSLNVIGAPTNSYRELNLLRAQVKEDKSIIGTVIYIDNFGNAITNISYRLFNECRRGRDFQIIVRNLTFEKLANRYSDVVKDFTKEVEYHGDGIALFNSNDFLEIAIYKPNLQSYGGASSLMGLSIGTHVTVKFI</sequence>
<evidence type="ECO:0000259" key="3">
    <source>
        <dbReference type="Pfam" id="PF01887"/>
    </source>
</evidence>
<evidence type="ECO:0000256" key="2">
    <source>
        <dbReference type="ARBA" id="ARBA00024035"/>
    </source>
</evidence>
<accession>A0A383TVE8</accession>
<name>A0A383TVE8_9FLAO</name>
<dbReference type="PANTHER" id="PTHR35092">
    <property type="entry name" value="CHLORINASE MJ1651"/>
    <property type="match status" value="1"/>
</dbReference>
<dbReference type="RefSeq" id="WP_119059086.1">
    <property type="nucleotide sequence ID" value="NZ_UNSC01000002.1"/>
</dbReference>
<evidence type="ECO:0000313" key="6">
    <source>
        <dbReference type="Proteomes" id="UP000262142"/>
    </source>
</evidence>
<dbReference type="InterPro" id="IPR023228">
    <property type="entry name" value="SAM_OH_AdoTrfase_N_sf"/>
</dbReference>
<dbReference type="SUPFAM" id="SSF101852">
    <property type="entry name" value="Bacterial fluorinating enzyme, C-terminal domain"/>
    <property type="match status" value="1"/>
</dbReference>
<dbReference type="InterPro" id="IPR046470">
    <property type="entry name" value="SAM_HAT_C"/>
</dbReference>
<dbReference type="Pfam" id="PF20257">
    <property type="entry name" value="SAM_HAT_C"/>
    <property type="match status" value="1"/>
</dbReference>
<proteinExistence type="inferred from homology"/>
<dbReference type="Gene3D" id="3.40.50.10790">
    <property type="entry name" value="S-adenosyl-l-methionine hydroxide adenosyltransferase, N-terminal"/>
    <property type="match status" value="1"/>
</dbReference>
<dbReference type="InterPro" id="IPR002747">
    <property type="entry name" value="SAM_OH_AdoTrfase"/>
</dbReference>
<dbReference type="OrthoDB" id="9792195at2"/>
<reference evidence="5 6" key="1">
    <citation type="submission" date="2018-09" db="EMBL/GenBank/DDBJ databases">
        <authorList>
            <consortium name="Pathogen Informatics"/>
        </authorList>
    </citation>
    <scope>NUCLEOTIDE SEQUENCE [LARGE SCALE GENOMIC DNA]</scope>
    <source>
        <strain evidence="5 6">OH-22767</strain>
    </source>
</reference>
<dbReference type="SUPFAM" id="SSF102522">
    <property type="entry name" value="Bacterial fluorinating enzyme, N-terminal domain"/>
    <property type="match status" value="1"/>
</dbReference>
<dbReference type="PIRSF" id="PIRSF006779">
    <property type="entry name" value="UCP006779"/>
    <property type="match status" value="1"/>
</dbReference>
<gene>
    <name evidence="5" type="ORF">SAMEA104719789_00654</name>
</gene>
<evidence type="ECO:0000256" key="1">
    <source>
        <dbReference type="ARBA" id="ARBA00022691"/>
    </source>
</evidence>
<feature type="domain" description="S-adenosyl-l-methionine hydroxide adenosyltransferase N-terminal" evidence="3">
    <location>
        <begin position="4"/>
        <end position="146"/>
    </location>
</feature>
<keyword evidence="5" id="KW-0808">Transferase</keyword>
<keyword evidence="1" id="KW-0949">S-adenosyl-L-methionine</keyword>
<dbReference type="InterPro" id="IPR023227">
    <property type="entry name" value="SAM_OH_AdoTrfase_C_sf"/>
</dbReference>
<dbReference type="AlphaFoldDB" id="A0A383TVE8"/>
<dbReference type="Proteomes" id="UP000262142">
    <property type="component" value="Unassembled WGS sequence"/>
</dbReference>
<keyword evidence="6" id="KW-1185">Reference proteome</keyword>